<dbReference type="EMBL" id="CP113406">
    <property type="protein sequence ID" value="WAI19089.1"/>
    <property type="molecule type" value="Genomic_DNA"/>
</dbReference>
<dbReference type="GO" id="GO:0006457">
    <property type="term" value="P:protein folding"/>
    <property type="evidence" value="ECO:0007669"/>
    <property type="project" value="UniProtKB-UniRule"/>
</dbReference>
<name>A0AAJ5PUL2_9GAMM</name>
<feature type="domain" description="PpiC" evidence="8">
    <location>
        <begin position="173"/>
        <end position="274"/>
    </location>
</feature>
<dbReference type="GO" id="GO:0043165">
    <property type="term" value="P:Gram-negative-bacterium-type cell outer membrane assembly"/>
    <property type="evidence" value="ECO:0007669"/>
    <property type="project" value="InterPro"/>
</dbReference>
<organism evidence="9 10">
    <name type="scientific">Buchnera aphidicola</name>
    <name type="common">Brevicoryne brassicae</name>
    <dbReference type="NCBI Taxonomy" id="911343"/>
    <lineage>
        <taxon>Bacteria</taxon>
        <taxon>Pseudomonadati</taxon>
        <taxon>Pseudomonadota</taxon>
        <taxon>Gammaproteobacteria</taxon>
        <taxon>Enterobacterales</taxon>
        <taxon>Erwiniaceae</taxon>
        <taxon>Buchnera</taxon>
    </lineage>
</organism>
<comment type="function">
    <text evidence="7">Chaperone involved in the correct folding and assembly of outer membrane proteins. Recognizes specific patterns of aromatic residues and the orientation of their side chains, which are found more frequently in integral outer membrane proteins. May act in both early periplasmic and late outer membrane-associated steps of protein maturation.</text>
</comment>
<dbReference type="Pfam" id="PF00639">
    <property type="entry name" value="Rotamase"/>
    <property type="match status" value="1"/>
</dbReference>
<dbReference type="InterPro" id="IPR023034">
    <property type="entry name" value="PPIase_SurA"/>
</dbReference>
<evidence type="ECO:0000256" key="6">
    <source>
        <dbReference type="ARBA" id="ARBA00023235"/>
    </source>
</evidence>
<evidence type="ECO:0000256" key="7">
    <source>
        <dbReference type="HAMAP-Rule" id="MF_01183"/>
    </source>
</evidence>
<accession>A0AAJ5PUL2</accession>
<keyword evidence="2 7" id="KW-0677">Repeat</keyword>
<dbReference type="PROSITE" id="PS50198">
    <property type="entry name" value="PPIC_PPIASE_2"/>
    <property type="match status" value="2"/>
</dbReference>
<dbReference type="GO" id="GO:0042277">
    <property type="term" value="F:peptide binding"/>
    <property type="evidence" value="ECO:0007669"/>
    <property type="project" value="InterPro"/>
</dbReference>
<evidence type="ECO:0000256" key="2">
    <source>
        <dbReference type="ARBA" id="ARBA00022737"/>
    </source>
</evidence>
<evidence type="ECO:0000256" key="1">
    <source>
        <dbReference type="ARBA" id="ARBA00022729"/>
    </source>
</evidence>
<dbReference type="Pfam" id="PF09312">
    <property type="entry name" value="SurA_N"/>
    <property type="match status" value="1"/>
</dbReference>
<evidence type="ECO:0000256" key="5">
    <source>
        <dbReference type="ARBA" id="ARBA00023186"/>
    </source>
</evidence>
<dbReference type="PANTHER" id="PTHR47637:SF1">
    <property type="entry name" value="CHAPERONE SURA"/>
    <property type="match status" value="1"/>
</dbReference>
<keyword evidence="1 7" id="KW-0732">Signal</keyword>
<dbReference type="InterPro" id="IPR050280">
    <property type="entry name" value="OMP_Chaperone_SurA"/>
</dbReference>
<dbReference type="EC" id="5.2.1.8" evidence="7"/>
<dbReference type="InterPro" id="IPR000297">
    <property type="entry name" value="PPIase_PpiC"/>
</dbReference>
<comment type="domain">
    <text evidence="7">The PPIase activity resides only in the second parvulin domain. The N-terminal region and the C-terminal tail are necessary and sufficient for the chaperone activity of SurA. The PPIase activity is dispensable for SurA to function as a chaperone. The N-terminal region and the C-terminal tail are also required for porin recognition.</text>
</comment>
<dbReference type="SUPFAM" id="SSF54534">
    <property type="entry name" value="FKBP-like"/>
    <property type="match status" value="2"/>
</dbReference>
<keyword evidence="3 7" id="KW-0574">Periplasm</keyword>
<dbReference type="InterPro" id="IPR027304">
    <property type="entry name" value="Trigger_fact/SurA_dom_sf"/>
</dbReference>
<comment type="subcellular location">
    <subcellularLocation>
        <location evidence="7">Periplasm</location>
    </subcellularLocation>
    <text evidence="7">Is capable of associating with the outer membrane.</text>
</comment>
<dbReference type="Gene3D" id="1.10.4030.10">
    <property type="entry name" value="Porin chaperone SurA, peptide-binding domain"/>
    <property type="match status" value="1"/>
</dbReference>
<dbReference type="Proteomes" id="UP001163440">
    <property type="component" value="Chromosome"/>
</dbReference>
<dbReference type="InterPro" id="IPR046357">
    <property type="entry name" value="PPIase_dom_sf"/>
</dbReference>
<keyword evidence="4 7" id="KW-0697">Rotamase</keyword>
<dbReference type="HAMAP" id="MF_01183">
    <property type="entry name" value="Chaperone_SurA"/>
    <property type="match status" value="1"/>
</dbReference>
<gene>
    <name evidence="7" type="primary">surA</name>
    <name evidence="9" type="ORF">OW720_00725</name>
</gene>
<protein>
    <recommendedName>
        <fullName evidence="7">Chaperone SurA</fullName>
    </recommendedName>
    <alternativeName>
        <fullName evidence="7">Peptidyl-prolyl cis-trans isomerase SurA</fullName>
        <shortName evidence="7">PPIase SurA</shortName>
        <ecNumber evidence="7">5.2.1.8</ecNumber>
    </alternativeName>
    <alternativeName>
        <fullName evidence="7">Rotamase SurA</fullName>
    </alternativeName>
</protein>
<dbReference type="SUPFAM" id="SSF109998">
    <property type="entry name" value="Triger factor/SurA peptide-binding domain-like"/>
    <property type="match status" value="1"/>
</dbReference>
<keyword evidence="6 7" id="KW-0413">Isomerase</keyword>
<dbReference type="GO" id="GO:0051082">
    <property type="term" value="F:unfolded protein binding"/>
    <property type="evidence" value="ECO:0007669"/>
    <property type="project" value="UniProtKB-UniRule"/>
</dbReference>
<evidence type="ECO:0000313" key="10">
    <source>
        <dbReference type="Proteomes" id="UP001163440"/>
    </source>
</evidence>
<dbReference type="GO" id="GO:0030288">
    <property type="term" value="C:outer membrane-bounded periplasmic space"/>
    <property type="evidence" value="ECO:0007669"/>
    <property type="project" value="InterPro"/>
</dbReference>
<reference evidence="9" key="1">
    <citation type="submission" date="2022-11" db="EMBL/GenBank/DDBJ databases">
        <title>The whole genome sequencing of pests is an important tool to study the evolution of the plant-insect interaction and insecticide resistance.</title>
        <authorList>
            <person name="Kananovich Y."/>
        </authorList>
    </citation>
    <scope>NUCLEOTIDE SEQUENCE</scope>
    <source>
        <strain evidence="9">BSU_Bre_2018</strain>
    </source>
</reference>
<dbReference type="InterPro" id="IPR015391">
    <property type="entry name" value="SurA_N"/>
</dbReference>
<keyword evidence="5 7" id="KW-0143">Chaperone</keyword>
<dbReference type="GO" id="GO:0003755">
    <property type="term" value="F:peptidyl-prolyl cis-trans isomerase activity"/>
    <property type="evidence" value="ECO:0007669"/>
    <property type="project" value="UniProtKB-UniRule"/>
</dbReference>
<evidence type="ECO:0000256" key="4">
    <source>
        <dbReference type="ARBA" id="ARBA00023110"/>
    </source>
</evidence>
<comment type="catalytic activity">
    <reaction evidence="7">
        <text>[protein]-peptidylproline (omega=180) = [protein]-peptidylproline (omega=0)</text>
        <dbReference type="Rhea" id="RHEA:16237"/>
        <dbReference type="Rhea" id="RHEA-COMP:10747"/>
        <dbReference type="Rhea" id="RHEA-COMP:10748"/>
        <dbReference type="ChEBI" id="CHEBI:83833"/>
        <dbReference type="ChEBI" id="CHEBI:83834"/>
        <dbReference type="EC" id="5.2.1.8"/>
    </reaction>
</comment>
<dbReference type="RefSeq" id="WP_261979324.1">
    <property type="nucleotide sequence ID" value="NZ_CP034882.1"/>
</dbReference>
<dbReference type="PANTHER" id="PTHR47637">
    <property type="entry name" value="CHAPERONE SURA"/>
    <property type="match status" value="1"/>
</dbReference>
<evidence type="ECO:0000313" key="9">
    <source>
        <dbReference type="EMBL" id="WAI19089.1"/>
    </source>
</evidence>
<evidence type="ECO:0000256" key="3">
    <source>
        <dbReference type="ARBA" id="ARBA00022764"/>
    </source>
</evidence>
<dbReference type="AlphaFoldDB" id="A0AAJ5PUL2"/>
<proteinExistence type="inferred from homology"/>
<sequence>MIIKVWIFLILYVFSSIFYVAAKDFKTDQIDVIINDEIILNSDVNKIIFLLEKEGKNFRVPLKNDFLKEKVIEKLIIDTLILQEANKMNLLVTQEQINDVIKNIALKKNISLNELKNQIIFNSNFSYQDYLNNIKKSLKIKLVQDYELSKRVNVSEEKVNFLLKKIIKKNKYLKRINLSYIFLPLSKKGSNDLFVNKKILAENIVKKLRNGYDFNKLYADCKKNNTIFLAKKNFWMRLLNVQKNFSNSLNFVKKGQILGPFLKANGFYILKINDIINNKENILTEFYVQHCLIKPSVMLNDLEAKNSILNIYKNIKNQVYSFDYAVKNFSQDVYSSNKKGDLGWISKKFFNNNFSNELSSLKKNEISRPIKSNFGWHIFKLLKKRQVDEFYTLKKTYAYNILLNQKMLLEKHNWIQDLKNSAYIKIIES</sequence>
<evidence type="ECO:0000259" key="8">
    <source>
        <dbReference type="PROSITE" id="PS50198"/>
    </source>
</evidence>
<dbReference type="Gene3D" id="3.10.50.40">
    <property type="match status" value="2"/>
</dbReference>
<feature type="domain" description="PpiC" evidence="8">
    <location>
        <begin position="283"/>
        <end position="383"/>
    </location>
</feature>
<dbReference type="GO" id="GO:0050821">
    <property type="term" value="P:protein stabilization"/>
    <property type="evidence" value="ECO:0007669"/>
    <property type="project" value="InterPro"/>
</dbReference>